<dbReference type="Gene3D" id="4.10.240.10">
    <property type="entry name" value="Zn(2)-C6 fungal-type DNA-binding domain"/>
    <property type="match status" value="1"/>
</dbReference>
<keyword evidence="1" id="KW-0479">Metal-binding</keyword>
<dbReference type="GO" id="GO:0000981">
    <property type="term" value="F:DNA-binding transcription factor activity, RNA polymerase II-specific"/>
    <property type="evidence" value="ECO:0007669"/>
    <property type="project" value="InterPro"/>
</dbReference>
<evidence type="ECO:0000256" key="3">
    <source>
        <dbReference type="SAM" id="MobiDB-lite"/>
    </source>
</evidence>
<feature type="compositionally biased region" description="Basic and acidic residues" evidence="3">
    <location>
        <begin position="229"/>
        <end position="240"/>
    </location>
</feature>
<dbReference type="CDD" id="cd00067">
    <property type="entry name" value="GAL4"/>
    <property type="match status" value="1"/>
</dbReference>
<feature type="region of interest" description="Disordered" evidence="3">
    <location>
        <begin position="813"/>
        <end position="858"/>
    </location>
</feature>
<dbReference type="GO" id="GO:0006351">
    <property type="term" value="P:DNA-templated transcription"/>
    <property type="evidence" value="ECO:0007669"/>
    <property type="project" value="InterPro"/>
</dbReference>
<feature type="compositionally biased region" description="Polar residues" evidence="3">
    <location>
        <begin position="875"/>
        <end position="884"/>
    </location>
</feature>
<evidence type="ECO:0000256" key="2">
    <source>
        <dbReference type="ARBA" id="ARBA00023242"/>
    </source>
</evidence>
<sequence length="974" mass="107190">MTQDSSGSSVEKPRRRAAKACISCRSRKVRCDVSVRGQPCTNCSLDHKNCLVVGRASRIVLSAPTRLSPSYNPSHNTLHAGSRQRHGGDWRDFQRTKHADRLALPSPRPDALLDAQSPDQTQDLELLDDADASGSRSRHGDHSNASSSIGGRQHQQQQQQRQQAHCQESVDIGTGDATSVSMSMSVDRDNPAMSPPSRNKPESTHSRSPLTGMLHPAASPPSSPVGPTEPRESREQRDPRNPTVDVSPASKDATVLYSRYSFLTVGNLHSIPQQDVNYLESQGCLHVPTRPSLDSFMEHYFLHVHVFISVLNEGDFWDMYYQNETPGGSKEKMSLLLFQSMLFAASNFVSAETIHSLGFPSILAARTEFHRRAKLLYDMETEGSPLPIAQAALLLTTWVPPFNTTLKPYSTWMSIAIQHARSIGADRIAEAPEESLTGTPEEIKTKKTLRRLWWCCILGDRIAPLATRRSPQITCDNFDFDGSKKFGLEDLEDEISRSSVHNVATKFILARVLGLFTDLCIILTDVLTLTFPFQDAARSRRQWNPAEGAKIRECDAALKQWYRSAISQFPSPFADTATQKRHKSVVLHVNLLYIYYHSATIALYNHEILYYHIASSSRSSQLDGSPNNFPLCRISGDLQDANLAVAACFAELSQRRLVRYLPITALALVSVPLALHAISAKLSQNVDTGASAPTPAVEQNQKRLDMLTEAMRTFQPQYYGTDWISETVRHAVKLAQSRGRSSAPGTPPVTDWVQLLHTDQALYLRIIITVDLCISKSKLPEELDYPIRLRSYSQSTQMSTSDRLLLRQRDEDANTRLSPRTHLSPHARRPASGARRDSREAAPRASSGSRGSPGSWLDMLDMDLRAPIPAAAGQATPTASRSGSGNHGLADASAAVHDDHDYFVDMGDVDFSGMGGSTLFADMDPRMFDHTGGGLGAGLGGGGSGGMFCGTQHGEADLSEVQSVREWLTISGHF</sequence>
<dbReference type="SUPFAM" id="SSF57701">
    <property type="entry name" value="Zn2/Cys6 DNA-binding domain"/>
    <property type="match status" value="1"/>
</dbReference>
<evidence type="ECO:0000259" key="4">
    <source>
        <dbReference type="PROSITE" id="PS50048"/>
    </source>
</evidence>
<feature type="region of interest" description="Disordered" evidence="3">
    <location>
        <begin position="130"/>
        <end position="250"/>
    </location>
</feature>
<dbReference type="PANTHER" id="PTHR47425">
    <property type="entry name" value="FARB-RELATED"/>
    <property type="match status" value="1"/>
</dbReference>
<dbReference type="GO" id="GO:0003677">
    <property type="term" value="F:DNA binding"/>
    <property type="evidence" value="ECO:0007669"/>
    <property type="project" value="InterPro"/>
</dbReference>
<keyword evidence="2" id="KW-0539">Nucleus</keyword>
<feature type="compositionally biased region" description="Polar residues" evidence="3">
    <location>
        <begin position="65"/>
        <end position="79"/>
    </location>
</feature>
<dbReference type="InterPro" id="IPR001138">
    <property type="entry name" value="Zn2Cys6_DnaBD"/>
</dbReference>
<name>A0A1J7JIJ3_9PEZI</name>
<dbReference type="SMART" id="SM00066">
    <property type="entry name" value="GAL4"/>
    <property type="match status" value="1"/>
</dbReference>
<dbReference type="InterPro" id="IPR052761">
    <property type="entry name" value="Fungal_Detox/Toxin_TFs"/>
</dbReference>
<dbReference type="Proteomes" id="UP000182658">
    <property type="component" value="Unassembled WGS sequence"/>
</dbReference>
<dbReference type="GO" id="GO:0008270">
    <property type="term" value="F:zinc ion binding"/>
    <property type="evidence" value="ECO:0007669"/>
    <property type="project" value="InterPro"/>
</dbReference>
<dbReference type="AlphaFoldDB" id="A0A1J7JIJ3"/>
<dbReference type="InParanoid" id="A0A1J7JIJ3"/>
<feature type="compositionally biased region" description="Low complexity" evidence="3">
    <location>
        <begin position="843"/>
        <end position="855"/>
    </location>
</feature>
<dbReference type="PANTHER" id="PTHR47425:SF2">
    <property type="entry name" value="FARB-RELATED"/>
    <property type="match status" value="1"/>
</dbReference>
<evidence type="ECO:0000313" key="5">
    <source>
        <dbReference type="EMBL" id="OIW29100.1"/>
    </source>
</evidence>
<dbReference type="PROSITE" id="PS50048">
    <property type="entry name" value="ZN2_CY6_FUNGAL_2"/>
    <property type="match status" value="1"/>
</dbReference>
<dbReference type="CDD" id="cd12148">
    <property type="entry name" value="fungal_TF_MHR"/>
    <property type="match status" value="1"/>
</dbReference>
<dbReference type="InterPro" id="IPR007219">
    <property type="entry name" value="XnlR_reg_dom"/>
</dbReference>
<organism evidence="5 6">
    <name type="scientific">Coniochaeta ligniaria NRRL 30616</name>
    <dbReference type="NCBI Taxonomy" id="1408157"/>
    <lineage>
        <taxon>Eukaryota</taxon>
        <taxon>Fungi</taxon>
        <taxon>Dikarya</taxon>
        <taxon>Ascomycota</taxon>
        <taxon>Pezizomycotina</taxon>
        <taxon>Sordariomycetes</taxon>
        <taxon>Sordariomycetidae</taxon>
        <taxon>Coniochaetales</taxon>
        <taxon>Coniochaetaceae</taxon>
        <taxon>Coniochaeta</taxon>
    </lineage>
</organism>
<feature type="domain" description="Zn(2)-C6 fungal-type" evidence="4">
    <location>
        <begin position="20"/>
        <end position="52"/>
    </location>
</feature>
<accession>A0A1J7JIJ3</accession>
<reference evidence="5 6" key="1">
    <citation type="submission" date="2016-10" db="EMBL/GenBank/DDBJ databases">
        <title>Draft genome sequence of Coniochaeta ligniaria NRRL30616, a lignocellulolytic fungus for bioabatement of inhibitors in plant biomass hydrolysates.</title>
        <authorList>
            <consortium name="DOE Joint Genome Institute"/>
            <person name="Jimenez D.J."/>
            <person name="Hector R.E."/>
            <person name="Riley R."/>
            <person name="Sun H."/>
            <person name="Grigoriev I.V."/>
            <person name="Van Elsas J.D."/>
            <person name="Nichols N.N."/>
        </authorList>
    </citation>
    <scope>NUCLEOTIDE SEQUENCE [LARGE SCALE GENOMIC DNA]</scope>
    <source>
        <strain evidence="5 6">NRRL 30616</strain>
    </source>
</reference>
<dbReference type="PROSITE" id="PS00463">
    <property type="entry name" value="ZN2_CY6_FUNGAL_1"/>
    <property type="match status" value="1"/>
</dbReference>
<keyword evidence="6" id="KW-1185">Reference proteome</keyword>
<dbReference type="InterPro" id="IPR036864">
    <property type="entry name" value="Zn2-C6_fun-type_DNA-bd_sf"/>
</dbReference>
<evidence type="ECO:0000256" key="1">
    <source>
        <dbReference type="ARBA" id="ARBA00022723"/>
    </source>
</evidence>
<dbReference type="STRING" id="1408157.A0A1J7JIJ3"/>
<proteinExistence type="predicted"/>
<dbReference type="Pfam" id="PF04082">
    <property type="entry name" value="Fungal_trans"/>
    <property type="match status" value="1"/>
</dbReference>
<feature type="region of interest" description="Disordered" evidence="3">
    <location>
        <begin position="65"/>
        <end position="89"/>
    </location>
</feature>
<feature type="region of interest" description="Disordered" evidence="3">
    <location>
        <begin position="872"/>
        <end position="891"/>
    </location>
</feature>
<dbReference type="Pfam" id="PF00172">
    <property type="entry name" value="Zn_clus"/>
    <property type="match status" value="1"/>
</dbReference>
<dbReference type="EMBL" id="KV875098">
    <property type="protein sequence ID" value="OIW29100.1"/>
    <property type="molecule type" value="Genomic_DNA"/>
</dbReference>
<dbReference type="OrthoDB" id="5121955at2759"/>
<gene>
    <name evidence="5" type="ORF">CONLIGDRAFT_715496</name>
</gene>
<evidence type="ECO:0000313" key="6">
    <source>
        <dbReference type="Proteomes" id="UP000182658"/>
    </source>
</evidence>
<feature type="compositionally biased region" description="Low complexity" evidence="3">
    <location>
        <begin position="152"/>
        <end position="167"/>
    </location>
</feature>
<protein>
    <recommendedName>
        <fullName evidence="4">Zn(2)-C6 fungal-type domain-containing protein</fullName>
    </recommendedName>
</protein>